<sequence length="290" mass="32973">MTAHKITSEVFAEKDDAETQKEGNIYIDHFRRASGAVSKFFFKYPPHMRKNRTAGKEALVYDEDGDLVLDRIEEGAILIEHSVATELKLVGLQIWRGALLLGDYILSHPEVFQNKTVLELGSGVGFDSIIAGTLAKEVVCTDVNLGGILRLIEKNFQRNKTLVKSKVCVTELDFLSENWNATLSGKVKNVDVIMAADVIYDDKITDGFVKTLAKLLDTAGARQAYVALEKRYVFTIADLDSVAPMYEEFLRCLRRHKVNWSIEEIKLDFPQYFRYQRLSQLTLMRIEKKI</sequence>
<keyword evidence="2" id="KW-1185">Reference proteome</keyword>
<dbReference type="Pfam" id="PF10294">
    <property type="entry name" value="Methyltransf_16"/>
    <property type="match status" value="1"/>
</dbReference>
<organism evidence="1 2">
    <name type="scientific">Trichomalopsis sarcophagae</name>
    <dbReference type="NCBI Taxonomy" id="543379"/>
    <lineage>
        <taxon>Eukaryota</taxon>
        <taxon>Metazoa</taxon>
        <taxon>Ecdysozoa</taxon>
        <taxon>Arthropoda</taxon>
        <taxon>Hexapoda</taxon>
        <taxon>Insecta</taxon>
        <taxon>Pterygota</taxon>
        <taxon>Neoptera</taxon>
        <taxon>Endopterygota</taxon>
        <taxon>Hymenoptera</taxon>
        <taxon>Apocrita</taxon>
        <taxon>Proctotrupomorpha</taxon>
        <taxon>Chalcidoidea</taxon>
        <taxon>Pteromalidae</taxon>
        <taxon>Pteromalinae</taxon>
        <taxon>Trichomalopsis</taxon>
    </lineage>
</organism>
<dbReference type="PANTHER" id="PTHR23108">
    <property type="entry name" value="METHYLTRANSFERASE-RELATED"/>
    <property type="match status" value="1"/>
</dbReference>
<evidence type="ECO:0000313" key="2">
    <source>
        <dbReference type="Proteomes" id="UP000215335"/>
    </source>
</evidence>
<evidence type="ECO:0000313" key="1">
    <source>
        <dbReference type="EMBL" id="OXU30569.1"/>
    </source>
</evidence>
<accession>A0A232FJB1</accession>
<dbReference type="Proteomes" id="UP000215335">
    <property type="component" value="Unassembled WGS sequence"/>
</dbReference>
<dbReference type="PANTHER" id="PTHR23108:SF0">
    <property type="entry name" value="METHYLTRANSFERASE-LIKE PROTEIN 22"/>
    <property type="match status" value="1"/>
</dbReference>
<dbReference type="InterPro" id="IPR019410">
    <property type="entry name" value="Methyltransf_16"/>
</dbReference>
<dbReference type="InterPro" id="IPR029063">
    <property type="entry name" value="SAM-dependent_MTases_sf"/>
</dbReference>
<dbReference type="AlphaFoldDB" id="A0A232FJB1"/>
<dbReference type="GO" id="GO:0005634">
    <property type="term" value="C:nucleus"/>
    <property type="evidence" value="ECO:0007669"/>
    <property type="project" value="TreeGrafter"/>
</dbReference>
<dbReference type="Gene3D" id="3.40.50.150">
    <property type="entry name" value="Vaccinia Virus protein VP39"/>
    <property type="match status" value="1"/>
</dbReference>
<proteinExistence type="predicted"/>
<dbReference type="SUPFAM" id="SSF53335">
    <property type="entry name" value="S-adenosyl-L-methionine-dependent methyltransferases"/>
    <property type="match status" value="1"/>
</dbReference>
<gene>
    <name evidence="1" type="ORF">TSAR_007174</name>
</gene>
<name>A0A232FJB1_9HYME</name>
<dbReference type="EMBL" id="NNAY01000146">
    <property type="protein sequence ID" value="OXU30569.1"/>
    <property type="molecule type" value="Genomic_DNA"/>
</dbReference>
<dbReference type="STRING" id="543379.A0A232FJB1"/>
<reference evidence="1 2" key="1">
    <citation type="journal article" date="2017" name="Curr. Biol.">
        <title>The Evolution of Venom by Co-option of Single-Copy Genes.</title>
        <authorList>
            <person name="Martinson E.O."/>
            <person name="Mrinalini"/>
            <person name="Kelkar Y.D."/>
            <person name="Chang C.H."/>
            <person name="Werren J.H."/>
        </authorList>
    </citation>
    <scope>NUCLEOTIDE SEQUENCE [LARGE SCALE GENOMIC DNA]</scope>
    <source>
        <strain evidence="1 2">Alberta</strain>
        <tissue evidence="1">Whole body</tissue>
    </source>
</reference>
<protein>
    <recommendedName>
        <fullName evidence="3">Methyltransferase-like protein 22</fullName>
    </recommendedName>
</protein>
<dbReference type="GO" id="GO:0008276">
    <property type="term" value="F:protein methyltransferase activity"/>
    <property type="evidence" value="ECO:0007669"/>
    <property type="project" value="InterPro"/>
</dbReference>
<comment type="caution">
    <text evidence="1">The sequence shown here is derived from an EMBL/GenBank/DDBJ whole genome shotgun (WGS) entry which is preliminary data.</text>
</comment>
<evidence type="ECO:0008006" key="3">
    <source>
        <dbReference type="Google" id="ProtNLM"/>
    </source>
</evidence>
<dbReference type="OrthoDB" id="46564at2759"/>
<dbReference type="InterPro" id="IPR038899">
    <property type="entry name" value="METTL22"/>
</dbReference>